<dbReference type="GO" id="GO:0048598">
    <property type="term" value="P:embryonic morphogenesis"/>
    <property type="evidence" value="ECO:0007669"/>
    <property type="project" value="TreeGrafter"/>
</dbReference>
<feature type="domain" description="RhoBD" evidence="27">
    <location>
        <begin position="772"/>
        <end position="839"/>
    </location>
</feature>
<dbReference type="FunFam" id="2.30.29.30:FF:000308">
    <property type="entry name" value="Rho-associated protein kinase 1"/>
    <property type="match status" value="1"/>
</dbReference>
<dbReference type="SUPFAM" id="SSF103652">
    <property type="entry name" value="G protein-binding domain"/>
    <property type="match status" value="1"/>
</dbReference>
<dbReference type="PROSITE" id="PS50003">
    <property type="entry name" value="PH_DOMAIN"/>
    <property type="match status" value="1"/>
</dbReference>
<evidence type="ECO:0000259" key="25">
    <source>
        <dbReference type="PROSITE" id="PS50081"/>
    </source>
</evidence>
<evidence type="ECO:0000259" key="24">
    <source>
        <dbReference type="PROSITE" id="PS50003"/>
    </source>
</evidence>
<feature type="coiled-coil region" evidence="22">
    <location>
        <begin position="262"/>
        <end position="425"/>
    </location>
</feature>
<evidence type="ECO:0000256" key="20">
    <source>
        <dbReference type="ARBA" id="ARBA00023212"/>
    </source>
</evidence>
<dbReference type="InterPro" id="IPR001849">
    <property type="entry name" value="PH_domain"/>
</dbReference>
<keyword evidence="7" id="KW-0963">Cytoplasm</keyword>
<evidence type="ECO:0000256" key="5">
    <source>
        <dbReference type="ARBA" id="ARBA00012513"/>
    </source>
</evidence>
<keyword evidence="9" id="KW-0597">Phosphoprotein</keyword>
<dbReference type="GO" id="GO:0072518">
    <property type="term" value="F:Rho-dependent protein serine/threonine kinase activity"/>
    <property type="evidence" value="ECO:0007669"/>
    <property type="project" value="TreeGrafter"/>
</dbReference>
<keyword evidence="17" id="KW-0460">Magnesium</keyword>
<feature type="compositionally biased region" description="Polar residues" evidence="23">
    <location>
        <begin position="1181"/>
        <end position="1193"/>
    </location>
</feature>
<evidence type="ECO:0000256" key="7">
    <source>
        <dbReference type="ARBA" id="ARBA00022490"/>
    </source>
</evidence>
<keyword evidence="6" id="KW-1003">Cell membrane</keyword>
<keyword evidence="12" id="KW-0547">Nucleotide-binding</keyword>
<keyword evidence="11" id="KW-0479">Metal-binding</keyword>
<evidence type="ECO:0000256" key="8">
    <source>
        <dbReference type="ARBA" id="ARBA00022527"/>
    </source>
</evidence>
<dbReference type="PROSITE" id="PS51285">
    <property type="entry name" value="AGC_KINASE_CTER"/>
    <property type="match status" value="1"/>
</dbReference>
<gene>
    <name evidence="28" type="ORF">B4U79_02324</name>
</gene>
<evidence type="ECO:0000256" key="16">
    <source>
        <dbReference type="ARBA" id="ARBA00022840"/>
    </source>
</evidence>
<feature type="coiled-coil region" evidence="22">
    <location>
        <begin position="451"/>
        <end position="634"/>
    </location>
</feature>
<protein>
    <recommendedName>
        <fullName evidence="5">non-specific serine/threonine protein kinase</fullName>
        <ecNumber evidence="5">2.7.11.1</ecNumber>
    </recommendedName>
</protein>
<keyword evidence="29" id="KW-1185">Reference proteome</keyword>
<evidence type="ECO:0000256" key="4">
    <source>
        <dbReference type="ARBA" id="ARBA00009903"/>
    </source>
</evidence>
<evidence type="ECO:0000256" key="23">
    <source>
        <dbReference type="SAM" id="MobiDB-lite"/>
    </source>
</evidence>
<feature type="domain" description="AGC-kinase C-terminal" evidence="26">
    <location>
        <begin position="171"/>
        <end position="240"/>
    </location>
</feature>
<dbReference type="Pfam" id="PF08912">
    <property type="entry name" value="Rho_Binding"/>
    <property type="match status" value="1"/>
</dbReference>
<dbReference type="InterPro" id="IPR011993">
    <property type="entry name" value="PH-like_dom_sf"/>
</dbReference>
<reference evidence="28 29" key="1">
    <citation type="journal article" date="2018" name="Gigascience">
        <title>Genomes of trombidid mites reveal novel predicted allergens and laterally-transferred genes associated with secondary metabolism.</title>
        <authorList>
            <person name="Dong X."/>
            <person name="Chaisiri K."/>
            <person name="Xia D."/>
            <person name="Armstrong S.D."/>
            <person name="Fang Y."/>
            <person name="Donnelly M.J."/>
            <person name="Kadowaki T."/>
            <person name="McGarry J.W."/>
            <person name="Darby A.C."/>
            <person name="Makepeace B.L."/>
        </authorList>
    </citation>
    <scope>NUCLEOTIDE SEQUENCE [LARGE SCALE GENOMIC DNA]</scope>
    <source>
        <strain evidence="28">UoL-WK</strain>
    </source>
</reference>
<dbReference type="InterPro" id="IPR050839">
    <property type="entry name" value="Rho-assoc_Ser/Thr_Kinase"/>
</dbReference>
<dbReference type="CDD" id="cd22250">
    <property type="entry name" value="ROCK_SBD"/>
    <property type="match status" value="1"/>
</dbReference>
<dbReference type="SUPFAM" id="SSF50729">
    <property type="entry name" value="PH domain-like"/>
    <property type="match status" value="1"/>
</dbReference>
<comment type="caution">
    <text evidence="28">The sequence shown here is derived from an EMBL/GenBank/DDBJ whole genome shotgun (WGS) entry which is preliminary data.</text>
</comment>
<evidence type="ECO:0000256" key="9">
    <source>
        <dbReference type="ARBA" id="ARBA00022553"/>
    </source>
</evidence>
<feature type="coiled-coil region" evidence="22">
    <location>
        <begin position="673"/>
        <end position="919"/>
    </location>
</feature>
<dbReference type="InterPro" id="IPR046349">
    <property type="entry name" value="C1-like_sf"/>
</dbReference>
<dbReference type="Proteomes" id="UP000285301">
    <property type="component" value="Unassembled WGS sequence"/>
</dbReference>
<comment type="cofactor">
    <cofactor evidence="1">
        <name>Mg(2+)</name>
        <dbReference type="ChEBI" id="CHEBI:18420"/>
    </cofactor>
</comment>
<keyword evidence="8" id="KW-0723">Serine/threonine-protein kinase</keyword>
<dbReference type="SMART" id="SM00133">
    <property type="entry name" value="S_TK_X"/>
    <property type="match status" value="1"/>
</dbReference>
<dbReference type="SUPFAM" id="SSF56112">
    <property type="entry name" value="Protein kinase-like (PK-like)"/>
    <property type="match status" value="1"/>
</dbReference>
<dbReference type="EC" id="2.7.11.1" evidence="5"/>
<dbReference type="Pfam" id="PF25346">
    <property type="entry name" value="PH_MRCK"/>
    <property type="match status" value="1"/>
</dbReference>
<dbReference type="Gene3D" id="3.30.200.20">
    <property type="entry name" value="Phosphorylase Kinase, domain 1"/>
    <property type="match status" value="1"/>
</dbReference>
<evidence type="ECO:0000256" key="19">
    <source>
        <dbReference type="ARBA" id="ARBA00023136"/>
    </source>
</evidence>
<dbReference type="Gene3D" id="3.30.60.20">
    <property type="match status" value="1"/>
</dbReference>
<sequence>MEAIVDSNRKQRLQELEECLLNNRSELNIDGLLDCLQAIVTDCNHPALRRIKNIEGFLQRYEKSTVKIINGRMKPDDFSVIRTIGRGAFGLVQLVRHKSTKQVYAMKLLSKFEMIKRSDSAFFWEERFIMAYANSDWIVKAKSLICAFLTDRSQRLGRNGVEEIKQQPFFQNDQWTFDNIRECVPPVVPELASDDDASNFEEIEKDDHTECFPIPKAFAGNHLPFVGFTYSSDYQLLSKDRGSRKRSLDEVDQVPSEIKRKIMFCEEEIRKLKKLNEDLETKNKTTLAQLDNLSHQSDSRRNERLELEKSLAVAKHDLKEVQRKLEFEIENRKKADAKVNESWSKIEQEQNLRSQLTLSLQITTDKLVALEKQLSSVSEKLKNESEANVKLKKANTELSHNCANKDNIIDEINEKNAAFEKLTSNQAQEISNLKNQLDKIHNSWLQSTALSKDLECRLQSMQTELEQLREKEALTAIENQKLNDGLLEIEKDRAMLKVEIKKLQAKLSQKNSSQNESMHSVQNFSKKDNLETVQTLQSRLTEEKSMRQKWESQYQEKDRQLSMLNVDYRQVTAQLQKIEAELRQEVEKTKALKAQNDDEIHKRNTLLAELRDSNEENSRLKQREQHLLKDLNEQREIRKSVEEELCKVKIARSVDELQLKEAQDQLEAEQYFSSLYKTQVKELKEELEEKQKSIHDLTEDKNNIYHQFELMTARADSEALARRIAEDNCAQLEKEKSLRELEIEENERRLRADLNNKEAEFLKLKEKENESNKTIEALKKEKEEINNKYNQLQQEMNNYINQSIHQDKIDQLTKQLQQEKLLKMQAVNKLAEIVNRKDMNFSGKKNKASSIDLRKKEKECRKLQQDLTTEREKYNQMVARFQKELSEMQSLLYDENQAKVKLKMELDSKDSEIEQLRQQQLSHHRDSLSNFEVSQLSIPSSDIDDMESTRIEGWLSIPNKKNIRRHGWRKQYVVVSSRKIIFYNSEADKAKADPALILDLSKLFHVRPVTQGDVIRADAKEIPRIFQLLYAGEGESRKPIEGNLPELSIAKELTQPGVIEHKGHDFIPISYHMPTTCEACPKPLWHMFKPPAALECNRCRVKVHKEHLDKKEELIAPCKVNYDPNSAKELLLLANTLEEQQHWVSKLRKRIEKCGYAANQEAKSSPRSTNSNPSLVKHSSLKSATLPSIANRK</sequence>
<dbReference type="GO" id="GO:0030866">
    <property type="term" value="P:cortical actin cytoskeleton organization"/>
    <property type="evidence" value="ECO:0007669"/>
    <property type="project" value="TreeGrafter"/>
</dbReference>
<dbReference type="GO" id="GO:0008270">
    <property type="term" value="F:zinc ion binding"/>
    <property type="evidence" value="ECO:0007669"/>
    <property type="project" value="UniProtKB-KW"/>
</dbReference>
<dbReference type="Gene3D" id="2.30.29.30">
    <property type="entry name" value="Pleckstrin-homology domain (PH domain)/Phosphotyrosine-binding domain (PTB)"/>
    <property type="match status" value="1"/>
</dbReference>
<evidence type="ECO:0000256" key="14">
    <source>
        <dbReference type="ARBA" id="ARBA00022777"/>
    </source>
</evidence>
<keyword evidence="15" id="KW-0862">Zinc</keyword>
<evidence type="ECO:0000256" key="17">
    <source>
        <dbReference type="ARBA" id="ARBA00022842"/>
    </source>
</evidence>
<evidence type="ECO:0000259" key="26">
    <source>
        <dbReference type="PROSITE" id="PS51285"/>
    </source>
</evidence>
<keyword evidence="13" id="KW-0863">Zinc-finger</keyword>
<dbReference type="GO" id="GO:0000281">
    <property type="term" value="P:mitotic cytokinesis"/>
    <property type="evidence" value="ECO:0007669"/>
    <property type="project" value="TreeGrafter"/>
</dbReference>
<evidence type="ECO:0000256" key="2">
    <source>
        <dbReference type="ARBA" id="ARBA00004236"/>
    </source>
</evidence>
<dbReference type="GO" id="GO:1901888">
    <property type="term" value="P:regulation of cell junction assembly"/>
    <property type="evidence" value="ECO:0007669"/>
    <property type="project" value="TreeGrafter"/>
</dbReference>
<organism evidence="28 29">
    <name type="scientific">Dinothrombium tinctorium</name>
    <dbReference type="NCBI Taxonomy" id="1965070"/>
    <lineage>
        <taxon>Eukaryota</taxon>
        <taxon>Metazoa</taxon>
        <taxon>Ecdysozoa</taxon>
        <taxon>Arthropoda</taxon>
        <taxon>Chelicerata</taxon>
        <taxon>Arachnida</taxon>
        <taxon>Acari</taxon>
        <taxon>Acariformes</taxon>
        <taxon>Trombidiformes</taxon>
        <taxon>Prostigmata</taxon>
        <taxon>Anystina</taxon>
        <taxon>Parasitengona</taxon>
        <taxon>Trombidioidea</taxon>
        <taxon>Trombidiidae</taxon>
        <taxon>Dinothrombium</taxon>
    </lineage>
</organism>
<comment type="similarity">
    <text evidence="4">Belongs to the protein kinase superfamily. AGC Ser/Thr protein kinase family.</text>
</comment>
<dbReference type="InterPro" id="IPR057529">
    <property type="entry name" value="MRCK/ROCK_PH"/>
</dbReference>
<evidence type="ECO:0000256" key="10">
    <source>
        <dbReference type="ARBA" id="ARBA00022679"/>
    </source>
</evidence>
<dbReference type="GO" id="GO:0031032">
    <property type="term" value="P:actomyosin structure organization"/>
    <property type="evidence" value="ECO:0007669"/>
    <property type="project" value="TreeGrafter"/>
</dbReference>
<evidence type="ECO:0000313" key="28">
    <source>
        <dbReference type="EMBL" id="RWS16484.1"/>
    </source>
</evidence>
<evidence type="ECO:0000256" key="15">
    <source>
        <dbReference type="ARBA" id="ARBA00022833"/>
    </source>
</evidence>
<dbReference type="InterPro" id="IPR002219">
    <property type="entry name" value="PKC_DAG/PE"/>
</dbReference>
<dbReference type="PANTHER" id="PTHR22988:SF73">
    <property type="entry name" value="RHO-ASSOCIATED PROTEIN KINASE"/>
    <property type="match status" value="1"/>
</dbReference>
<dbReference type="GO" id="GO:0007266">
    <property type="term" value="P:Rho protein signal transduction"/>
    <property type="evidence" value="ECO:0007669"/>
    <property type="project" value="UniProtKB-UniRule"/>
</dbReference>
<dbReference type="SMART" id="SM00109">
    <property type="entry name" value="C1"/>
    <property type="match status" value="1"/>
</dbReference>
<feature type="region of interest" description="Disordered" evidence="23">
    <location>
        <begin position="1158"/>
        <end position="1193"/>
    </location>
</feature>
<comment type="subcellular location">
    <subcellularLocation>
        <location evidence="2">Cell membrane</location>
    </subcellularLocation>
    <subcellularLocation>
        <location evidence="3">Cytoplasm</location>
        <location evidence="3">Cytoskeleton</location>
    </subcellularLocation>
</comment>
<dbReference type="Gene3D" id="1.20.5.340">
    <property type="match status" value="1"/>
</dbReference>
<keyword evidence="20" id="KW-0206">Cytoskeleton</keyword>
<keyword evidence="16" id="KW-0067">ATP-binding</keyword>
<evidence type="ECO:0000256" key="1">
    <source>
        <dbReference type="ARBA" id="ARBA00001946"/>
    </source>
</evidence>
<dbReference type="SUPFAM" id="SSF57889">
    <property type="entry name" value="Cysteine-rich domain"/>
    <property type="match status" value="1"/>
</dbReference>
<evidence type="ECO:0000259" key="27">
    <source>
        <dbReference type="PROSITE" id="PS51859"/>
    </source>
</evidence>
<dbReference type="InterPro" id="IPR015008">
    <property type="entry name" value="ROCK_Rho-bd_dom"/>
</dbReference>
<proteinExistence type="inferred from homology"/>
<evidence type="ECO:0000256" key="22">
    <source>
        <dbReference type="SAM" id="Coils"/>
    </source>
</evidence>
<dbReference type="CDD" id="cd20813">
    <property type="entry name" value="C1_ROCK"/>
    <property type="match status" value="1"/>
</dbReference>
<evidence type="ECO:0000313" key="29">
    <source>
        <dbReference type="Proteomes" id="UP000285301"/>
    </source>
</evidence>
<feature type="domain" description="Phorbol-ester/DAG-type" evidence="25">
    <location>
        <begin position="1063"/>
        <end position="1118"/>
    </location>
</feature>
<dbReference type="GO" id="GO:0005737">
    <property type="term" value="C:cytoplasm"/>
    <property type="evidence" value="ECO:0007669"/>
    <property type="project" value="TreeGrafter"/>
</dbReference>
<dbReference type="GO" id="GO:0005886">
    <property type="term" value="C:plasma membrane"/>
    <property type="evidence" value="ECO:0007669"/>
    <property type="project" value="UniProtKB-SubCell"/>
</dbReference>
<name>A0A443RMI4_9ACAR</name>
<dbReference type="GO" id="GO:0005524">
    <property type="term" value="F:ATP binding"/>
    <property type="evidence" value="ECO:0007669"/>
    <property type="project" value="UniProtKB-KW"/>
</dbReference>
<dbReference type="GO" id="GO:0005856">
    <property type="term" value="C:cytoskeleton"/>
    <property type="evidence" value="ECO:0007669"/>
    <property type="project" value="UniProtKB-SubCell"/>
</dbReference>
<dbReference type="EMBL" id="NCKU01000222">
    <property type="protein sequence ID" value="RWS16484.1"/>
    <property type="molecule type" value="Genomic_DNA"/>
</dbReference>
<feature type="domain" description="PH" evidence="24">
    <location>
        <begin position="948"/>
        <end position="1152"/>
    </location>
</feature>
<dbReference type="PROSITE" id="PS51859">
    <property type="entry name" value="RHO_BD"/>
    <property type="match status" value="1"/>
</dbReference>
<evidence type="ECO:0000256" key="12">
    <source>
        <dbReference type="ARBA" id="ARBA00022741"/>
    </source>
</evidence>
<dbReference type="Gene3D" id="1.20.5.730">
    <property type="entry name" value="Single helix bin"/>
    <property type="match status" value="1"/>
</dbReference>
<evidence type="ECO:0000256" key="13">
    <source>
        <dbReference type="ARBA" id="ARBA00022771"/>
    </source>
</evidence>
<dbReference type="GO" id="GO:0031267">
    <property type="term" value="F:small GTPase binding"/>
    <property type="evidence" value="ECO:0007669"/>
    <property type="project" value="InterPro"/>
</dbReference>
<dbReference type="STRING" id="1965070.A0A443RMI4"/>
<feature type="compositionally biased region" description="Polar residues" evidence="23">
    <location>
        <begin position="1161"/>
        <end position="1174"/>
    </location>
</feature>
<evidence type="ECO:0000256" key="3">
    <source>
        <dbReference type="ARBA" id="ARBA00004245"/>
    </source>
</evidence>
<dbReference type="OrthoDB" id="2156623at2759"/>
<keyword evidence="18 21" id="KW-0175">Coiled coil</keyword>
<dbReference type="PANTHER" id="PTHR22988">
    <property type="entry name" value="MYOTONIC DYSTROPHY S/T KINASE-RELATED"/>
    <property type="match status" value="1"/>
</dbReference>
<evidence type="ECO:0000256" key="18">
    <source>
        <dbReference type="ARBA" id="ARBA00023054"/>
    </source>
</evidence>
<evidence type="ECO:0000256" key="11">
    <source>
        <dbReference type="ARBA" id="ARBA00022723"/>
    </source>
</evidence>
<evidence type="ECO:0000256" key="21">
    <source>
        <dbReference type="PROSITE-ProRule" id="PRU01206"/>
    </source>
</evidence>
<keyword evidence="10" id="KW-0808">Transferase</keyword>
<dbReference type="CDD" id="cd01242">
    <property type="entry name" value="PH_ROCK"/>
    <property type="match status" value="1"/>
</dbReference>
<dbReference type="InterPro" id="IPR011009">
    <property type="entry name" value="Kinase-like_dom_sf"/>
</dbReference>
<evidence type="ECO:0000256" key="6">
    <source>
        <dbReference type="ARBA" id="ARBA00022475"/>
    </source>
</evidence>
<dbReference type="InterPro" id="IPR000961">
    <property type="entry name" value="AGC-kinase_C"/>
</dbReference>
<keyword evidence="19" id="KW-0472">Membrane</keyword>
<dbReference type="PROSITE" id="PS50081">
    <property type="entry name" value="ZF_DAG_PE_2"/>
    <property type="match status" value="1"/>
</dbReference>
<dbReference type="SMART" id="SM00233">
    <property type="entry name" value="PH"/>
    <property type="match status" value="1"/>
</dbReference>
<dbReference type="FunFam" id="3.30.60.20:FF:000036">
    <property type="entry name" value="Rho-associated protein kinase 1"/>
    <property type="match status" value="1"/>
</dbReference>
<accession>A0A443RMI4</accession>
<dbReference type="AlphaFoldDB" id="A0A443RMI4"/>
<keyword evidence="14 28" id="KW-0418">Kinase</keyword>